<dbReference type="PANTHER" id="PTHR30055:SF234">
    <property type="entry name" value="HTH-TYPE TRANSCRIPTIONAL REGULATOR BETI"/>
    <property type="match status" value="1"/>
</dbReference>
<proteinExistence type="predicted"/>
<dbReference type="InterPro" id="IPR050109">
    <property type="entry name" value="HTH-type_TetR-like_transc_reg"/>
</dbReference>
<evidence type="ECO:0000313" key="6">
    <source>
        <dbReference type="Proteomes" id="UP000236732"/>
    </source>
</evidence>
<dbReference type="InterPro" id="IPR009057">
    <property type="entry name" value="Homeodomain-like_sf"/>
</dbReference>
<dbReference type="SUPFAM" id="SSF46689">
    <property type="entry name" value="Homeodomain-like"/>
    <property type="match status" value="1"/>
</dbReference>
<organism evidence="5 6">
    <name type="scientific">Nonomuraea solani</name>
    <dbReference type="NCBI Taxonomy" id="1144553"/>
    <lineage>
        <taxon>Bacteria</taxon>
        <taxon>Bacillati</taxon>
        <taxon>Actinomycetota</taxon>
        <taxon>Actinomycetes</taxon>
        <taxon>Streptosporangiales</taxon>
        <taxon>Streptosporangiaceae</taxon>
        <taxon>Nonomuraea</taxon>
    </lineage>
</organism>
<keyword evidence="2 5" id="KW-0238">DNA-binding</keyword>
<protein>
    <submittedName>
        <fullName evidence="5">DNA-binding transcriptional regulator, AcrR family</fullName>
    </submittedName>
</protein>
<evidence type="ECO:0000256" key="2">
    <source>
        <dbReference type="ARBA" id="ARBA00023125"/>
    </source>
</evidence>
<dbReference type="Pfam" id="PF00440">
    <property type="entry name" value="TetR_N"/>
    <property type="match status" value="1"/>
</dbReference>
<accession>A0A1H6EXX2</accession>
<dbReference type="Gene3D" id="1.10.357.10">
    <property type="entry name" value="Tetracycline Repressor, domain 2"/>
    <property type="match status" value="1"/>
</dbReference>
<dbReference type="InterPro" id="IPR036271">
    <property type="entry name" value="Tet_transcr_reg_TetR-rel_C_sf"/>
</dbReference>
<dbReference type="PANTHER" id="PTHR30055">
    <property type="entry name" value="HTH-TYPE TRANSCRIPTIONAL REGULATOR RUTR"/>
    <property type="match status" value="1"/>
</dbReference>
<dbReference type="InterPro" id="IPR001647">
    <property type="entry name" value="HTH_TetR"/>
</dbReference>
<keyword evidence="6" id="KW-1185">Reference proteome</keyword>
<evidence type="ECO:0000256" key="1">
    <source>
        <dbReference type="ARBA" id="ARBA00023015"/>
    </source>
</evidence>
<keyword evidence="3" id="KW-0804">Transcription</keyword>
<dbReference type="SUPFAM" id="SSF48498">
    <property type="entry name" value="Tetracyclin repressor-like, C-terminal domain"/>
    <property type="match status" value="1"/>
</dbReference>
<dbReference type="GO" id="GO:0003700">
    <property type="term" value="F:DNA-binding transcription factor activity"/>
    <property type="evidence" value="ECO:0007669"/>
    <property type="project" value="TreeGrafter"/>
</dbReference>
<dbReference type="OrthoDB" id="9806334at2"/>
<keyword evidence="1" id="KW-0805">Transcription regulation</keyword>
<dbReference type="Proteomes" id="UP000236732">
    <property type="component" value="Unassembled WGS sequence"/>
</dbReference>
<reference evidence="5 6" key="1">
    <citation type="submission" date="2016-10" db="EMBL/GenBank/DDBJ databases">
        <authorList>
            <person name="de Groot N.N."/>
        </authorList>
    </citation>
    <scope>NUCLEOTIDE SEQUENCE [LARGE SCALE GENOMIC DNA]</scope>
    <source>
        <strain evidence="5 6">CGMCC 4.7037</strain>
    </source>
</reference>
<evidence type="ECO:0000313" key="5">
    <source>
        <dbReference type="EMBL" id="SEH02727.1"/>
    </source>
</evidence>
<feature type="domain" description="HTH tetR-type" evidence="4">
    <location>
        <begin position="18"/>
        <end position="63"/>
    </location>
</feature>
<dbReference type="RefSeq" id="WP_103963750.1">
    <property type="nucleotide sequence ID" value="NZ_FNVT01000029.1"/>
</dbReference>
<dbReference type="GO" id="GO:0000976">
    <property type="term" value="F:transcription cis-regulatory region binding"/>
    <property type="evidence" value="ECO:0007669"/>
    <property type="project" value="TreeGrafter"/>
</dbReference>
<evidence type="ECO:0000256" key="3">
    <source>
        <dbReference type="ARBA" id="ARBA00023163"/>
    </source>
</evidence>
<evidence type="ECO:0000259" key="4">
    <source>
        <dbReference type="Pfam" id="PF00440"/>
    </source>
</evidence>
<dbReference type="EMBL" id="FNVT01000029">
    <property type="protein sequence ID" value="SEH02727.1"/>
    <property type="molecule type" value="Genomic_DNA"/>
</dbReference>
<dbReference type="AlphaFoldDB" id="A0A1H6EXX2"/>
<gene>
    <name evidence="5" type="ORF">SAMN05444920_12963</name>
</gene>
<sequence>MEIPARRLSSSEARRTQIAAATIAVLARRGYAGTTFEAICEHAGLSSKRLISYHFAGKADLLATVTRVVAEEVAAFVRPAVAAARGDRGRLEAYIRASLDFAAARPEYARARRQIDCNAREQVVDGWLAGLFEGGQRAGAFRAFDPELMSAVLRASIDGVAGREDPGAGADELVEIFDRATRPGCP</sequence>
<name>A0A1H6EXX2_9ACTN</name>